<keyword evidence="11" id="KW-0966">Cell projection</keyword>
<keyword evidence="11" id="KW-0282">Flagellum</keyword>
<evidence type="ECO:0000256" key="2">
    <source>
        <dbReference type="ARBA" id="ARBA00010004"/>
    </source>
</evidence>
<dbReference type="KEGG" id="dcp:RN607_14590"/>
<protein>
    <recommendedName>
        <fullName evidence="3">Flagellar FliJ protein</fullName>
    </recommendedName>
</protein>
<comment type="subcellular location">
    <subcellularLocation>
        <location evidence="1">Cell membrane</location>
        <topology evidence="1">Peripheral membrane protein</topology>
        <orientation evidence="1">Cytoplasmic side</orientation>
    </subcellularLocation>
</comment>
<keyword evidence="4" id="KW-0813">Transport</keyword>
<reference evidence="11" key="1">
    <citation type="submission" date="2023-09" db="EMBL/GenBank/DDBJ databases">
        <title>Demequina sp. a novel bacteria isolated from Capsicum annuum.</title>
        <authorList>
            <person name="Humaira Z."/>
            <person name="Lee J."/>
            <person name="Cho D."/>
        </authorList>
    </citation>
    <scope>NUCLEOTIDE SEQUENCE</scope>
    <source>
        <strain evidence="11">PMTSA13</strain>
    </source>
</reference>
<dbReference type="InterPro" id="IPR012823">
    <property type="entry name" value="Flagell_FliJ"/>
</dbReference>
<evidence type="ECO:0000256" key="10">
    <source>
        <dbReference type="ARBA" id="ARBA00023225"/>
    </source>
</evidence>
<dbReference type="GO" id="GO:0006935">
    <property type="term" value="P:chemotaxis"/>
    <property type="evidence" value="ECO:0007669"/>
    <property type="project" value="UniProtKB-KW"/>
</dbReference>
<evidence type="ECO:0000256" key="9">
    <source>
        <dbReference type="ARBA" id="ARBA00023136"/>
    </source>
</evidence>
<evidence type="ECO:0000256" key="3">
    <source>
        <dbReference type="ARBA" id="ARBA00020392"/>
    </source>
</evidence>
<keyword evidence="6" id="KW-0145">Chemotaxis</keyword>
<dbReference type="GO" id="GO:0071973">
    <property type="term" value="P:bacterial-type flagellum-dependent cell motility"/>
    <property type="evidence" value="ECO:0007669"/>
    <property type="project" value="InterPro"/>
</dbReference>
<accession>A0AA96JCX9</accession>
<evidence type="ECO:0000256" key="8">
    <source>
        <dbReference type="ARBA" id="ARBA00022927"/>
    </source>
</evidence>
<keyword evidence="7" id="KW-1005">Bacterial flagellum biogenesis</keyword>
<gene>
    <name evidence="11" type="ORF">RN607_14590</name>
</gene>
<dbReference type="EMBL" id="CP134880">
    <property type="protein sequence ID" value="WNM27406.1"/>
    <property type="molecule type" value="Genomic_DNA"/>
</dbReference>
<dbReference type="Pfam" id="PF02050">
    <property type="entry name" value="FliJ"/>
    <property type="match status" value="1"/>
</dbReference>
<dbReference type="RefSeq" id="WP_313543413.1">
    <property type="nucleotide sequence ID" value="NZ_CP134880.1"/>
</dbReference>
<keyword evidence="8" id="KW-0653">Protein transport</keyword>
<keyword evidence="9" id="KW-0472">Membrane</keyword>
<dbReference type="AlphaFoldDB" id="A0AA96JCX9"/>
<dbReference type="GO" id="GO:0044781">
    <property type="term" value="P:bacterial-type flagellum organization"/>
    <property type="evidence" value="ECO:0007669"/>
    <property type="project" value="UniProtKB-KW"/>
</dbReference>
<evidence type="ECO:0000256" key="1">
    <source>
        <dbReference type="ARBA" id="ARBA00004413"/>
    </source>
</evidence>
<evidence type="ECO:0000256" key="5">
    <source>
        <dbReference type="ARBA" id="ARBA00022475"/>
    </source>
</evidence>
<proteinExistence type="inferred from homology"/>
<name>A0AA96JCX9_9MICO</name>
<evidence type="ECO:0000256" key="4">
    <source>
        <dbReference type="ARBA" id="ARBA00022448"/>
    </source>
</evidence>
<dbReference type="Gene3D" id="1.10.287.1700">
    <property type="match status" value="1"/>
</dbReference>
<keyword evidence="11" id="KW-0969">Cilium</keyword>
<evidence type="ECO:0000256" key="7">
    <source>
        <dbReference type="ARBA" id="ARBA00022795"/>
    </source>
</evidence>
<keyword evidence="5" id="KW-1003">Cell membrane</keyword>
<evidence type="ECO:0000256" key="6">
    <source>
        <dbReference type="ARBA" id="ARBA00022500"/>
    </source>
</evidence>
<dbReference type="GO" id="GO:0015031">
    <property type="term" value="P:protein transport"/>
    <property type="evidence" value="ECO:0007669"/>
    <property type="project" value="UniProtKB-KW"/>
</dbReference>
<comment type="similarity">
    <text evidence="2">Belongs to the FliJ family.</text>
</comment>
<dbReference type="InterPro" id="IPR053716">
    <property type="entry name" value="Flag_assembly_chemotaxis_eff"/>
</dbReference>
<dbReference type="GO" id="GO:0009288">
    <property type="term" value="C:bacterial-type flagellum"/>
    <property type="evidence" value="ECO:0007669"/>
    <property type="project" value="InterPro"/>
</dbReference>
<keyword evidence="10" id="KW-1006">Bacterial flagellum protein export</keyword>
<dbReference type="GO" id="GO:0005886">
    <property type="term" value="C:plasma membrane"/>
    <property type="evidence" value="ECO:0007669"/>
    <property type="project" value="UniProtKB-SubCell"/>
</dbReference>
<evidence type="ECO:0000313" key="11">
    <source>
        <dbReference type="EMBL" id="WNM27406.1"/>
    </source>
</evidence>
<dbReference type="Proteomes" id="UP001303408">
    <property type="component" value="Chromosome"/>
</dbReference>
<sequence length="151" mass="16573">MSRRFPLEGVLRARRLAEEGAAAELERANRGRRLAEHAVDEATRQLSTLAFPTVGLSRGEMSLGTERTWQAIVASRAATAVRIADLTDTLDQATAKADKASHDWSAARTRASMIEKLGERHAAREAAEELRLEQLVLDEAALRGALKEDEL</sequence>
<organism evidence="11">
    <name type="scientific">Demequina capsici</name>
    <dbReference type="NCBI Taxonomy" id="3075620"/>
    <lineage>
        <taxon>Bacteria</taxon>
        <taxon>Bacillati</taxon>
        <taxon>Actinomycetota</taxon>
        <taxon>Actinomycetes</taxon>
        <taxon>Micrococcales</taxon>
        <taxon>Demequinaceae</taxon>
        <taxon>Demequina</taxon>
    </lineage>
</organism>